<organism evidence="1">
    <name type="scientific">Ophidiomyces ophidiicola</name>
    <dbReference type="NCBI Taxonomy" id="1387563"/>
    <lineage>
        <taxon>Eukaryota</taxon>
        <taxon>Fungi</taxon>
        <taxon>Dikarya</taxon>
        <taxon>Ascomycota</taxon>
        <taxon>Pezizomycotina</taxon>
        <taxon>Eurotiomycetes</taxon>
        <taxon>Eurotiomycetidae</taxon>
        <taxon>Onygenales</taxon>
        <taxon>Onygenaceae</taxon>
        <taxon>Ophidiomyces</taxon>
    </lineage>
</organism>
<gene>
    <name evidence="1" type="ORF">LOY88_003754</name>
</gene>
<accession>A0ACB8UVJ6</accession>
<protein>
    <submittedName>
        <fullName evidence="1">Uncharacterized protein</fullName>
    </submittedName>
</protein>
<sequence>MPVAAISAGTHRLVQRALAEMPRALGGAAQSTLGDDDRVPKIPPPAAAVLLATVVLFVLILASIQYTLGMVIPTLAVLEDPRAAVYVPVSDHDDNSMPKNQPGEATDHESLMPAGLITAKIRTTLRHLRARGGRLAPFRGLGISIVYCVCHSILTAIFSLHISRAHLLLRSFAAIAAQIALSGLIITWVHTVLTEPSGNSRPFWKHIPAFGTIKRVMPAVALQAVASQICFLVPIYLHLAIRGVPLDDFSKFPQPDTPTPGAIAGAAATLLLLLALTVLIDVPASVTMVRVAASTLSPDVDTIVPFDRTFNGKVEPAVLGGGCLGLLDAWKDFGWSSRIRLLKLLGKLVAITAFVTLIFVPILWAEIITFARVFRDQN</sequence>
<comment type="caution">
    <text evidence="1">The sequence shown here is derived from an EMBL/GenBank/DDBJ whole genome shotgun (WGS) entry which is preliminary data.</text>
</comment>
<proteinExistence type="predicted"/>
<reference evidence="1" key="1">
    <citation type="journal article" date="2022" name="bioRxiv">
        <title>Population genetic analysis of Ophidiomyces ophidiicola, the causative agent of snake fungal disease, indicates recent introductions to the USA.</title>
        <authorList>
            <person name="Ladner J.T."/>
            <person name="Palmer J.M."/>
            <person name="Ettinger C.L."/>
            <person name="Stajich J.E."/>
            <person name="Farrell T.M."/>
            <person name="Glorioso B.M."/>
            <person name="Lawson B."/>
            <person name="Price S.J."/>
            <person name="Stengle A.G."/>
            <person name="Grear D.A."/>
            <person name="Lorch J.M."/>
        </authorList>
    </citation>
    <scope>NUCLEOTIDE SEQUENCE</scope>
    <source>
        <strain evidence="1">NWHC 24266-5</strain>
    </source>
</reference>
<evidence type="ECO:0000313" key="1">
    <source>
        <dbReference type="EMBL" id="KAI2386152.1"/>
    </source>
</evidence>
<name>A0ACB8UVJ6_9EURO</name>
<dbReference type="EMBL" id="JALBCA010000051">
    <property type="protein sequence ID" value="KAI2386152.1"/>
    <property type="molecule type" value="Genomic_DNA"/>
</dbReference>